<name>A0A285FY29_9EURY</name>
<dbReference type="AlphaFoldDB" id="A0A285FY29"/>
<organism evidence="2 3">
    <name type="scientific">Methanohalophilus euhalobius</name>
    <dbReference type="NCBI Taxonomy" id="51203"/>
    <lineage>
        <taxon>Archaea</taxon>
        <taxon>Methanobacteriati</taxon>
        <taxon>Methanobacteriota</taxon>
        <taxon>Stenosarchaea group</taxon>
        <taxon>Methanomicrobia</taxon>
        <taxon>Methanosarcinales</taxon>
        <taxon>Methanosarcinaceae</taxon>
        <taxon>Methanohalophilus</taxon>
    </lineage>
</organism>
<keyword evidence="1" id="KW-0812">Transmembrane</keyword>
<dbReference type="Proteomes" id="UP000217726">
    <property type="component" value="Unassembled WGS sequence"/>
</dbReference>
<feature type="transmembrane region" description="Helical" evidence="1">
    <location>
        <begin position="124"/>
        <end position="146"/>
    </location>
</feature>
<accession>A0A285FY29</accession>
<reference evidence="3" key="1">
    <citation type="submission" date="2017-09" db="EMBL/GenBank/DDBJ databases">
        <authorList>
            <person name="Varghese N."/>
            <person name="Submissions S."/>
        </authorList>
    </citation>
    <scope>NUCLEOTIDE SEQUENCE [LARGE SCALE GENOMIC DNA]</scope>
    <source>
        <strain evidence="3">WG-1MB</strain>
    </source>
</reference>
<keyword evidence="3" id="KW-1185">Reference proteome</keyword>
<proteinExistence type="predicted"/>
<dbReference type="EMBL" id="OBDR01000005">
    <property type="protein sequence ID" value="SNY16240.1"/>
    <property type="molecule type" value="Genomic_DNA"/>
</dbReference>
<keyword evidence="1" id="KW-1133">Transmembrane helix</keyword>
<gene>
    <name evidence="2" type="ORF">SAMN06295989_10580</name>
</gene>
<feature type="transmembrane region" description="Helical" evidence="1">
    <location>
        <begin position="54"/>
        <end position="72"/>
    </location>
</feature>
<feature type="transmembrane region" description="Helical" evidence="1">
    <location>
        <begin position="30"/>
        <end position="48"/>
    </location>
</feature>
<protein>
    <submittedName>
        <fullName evidence="2">Uncharacterized protein</fullName>
    </submittedName>
</protein>
<evidence type="ECO:0000313" key="3">
    <source>
        <dbReference type="Proteomes" id="UP000217726"/>
    </source>
</evidence>
<dbReference type="OrthoDB" id="131774at2157"/>
<evidence type="ECO:0000256" key="1">
    <source>
        <dbReference type="SAM" id="Phobius"/>
    </source>
</evidence>
<keyword evidence="1" id="KW-0472">Membrane</keyword>
<evidence type="ECO:0000313" key="2">
    <source>
        <dbReference type="EMBL" id="SNY16240.1"/>
    </source>
</evidence>
<sequence length="148" mass="17094">MSESELLSKLNPKNVHFEVPRGYGMSVIKLYFWVGLVSAILLRVIIIADHYSAFYAKVIWYLGVAGYLWFFMHRYHIAKRRFSVINDLELLKKVQNQQNLSEKDIEGLNYLLWSLSVSKESSNYLIISVFSVLAIVLSLVLDLGILHI</sequence>